<keyword evidence="2" id="KW-1185">Reference proteome</keyword>
<reference evidence="1 2" key="1">
    <citation type="submission" date="2019-05" db="EMBL/GenBank/DDBJ databases">
        <title>Another draft genome of Portunus trituberculatus and its Hox gene families provides insights of decapod evolution.</title>
        <authorList>
            <person name="Jeong J.-H."/>
            <person name="Song I."/>
            <person name="Kim S."/>
            <person name="Choi T."/>
            <person name="Kim D."/>
            <person name="Ryu S."/>
            <person name="Kim W."/>
        </authorList>
    </citation>
    <scope>NUCLEOTIDE SEQUENCE [LARGE SCALE GENOMIC DNA]</scope>
    <source>
        <tissue evidence="1">Muscle</tissue>
    </source>
</reference>
<protein>
    <submittedName>
        <fullName evidence="1">Uncharacterized protein</fullName>
    </submittedName>
</protein>
<organism evidence="1 2">
    <name type="scientific">Portunus trituberculatus</name>
    <name type="common">Swimming crab</name>
    <name type="synonym">Neptunus trituberculatus</name>
    <dbReference type="NCBI Taxonomy" id="210409"/>
    <lineage>
        <taxon>Eukaryota</taxon>
        <taxon>Metazoa</taxon>
        <taxon>Ecdysozoa</taxon>
        <taxon>Arthropoda</taxon>
        <taxon>Crustacea</taxon>
        <taxon>Multicrustacea</taxon>
        <taxon>Malacostraca</taxon>
        <taxon>Eumalacostraca</taxon>
        <taxon>Eucarida</taxon>
        <taxon>Decapoda</taxon>
        <taxon>Pleocyemata</taxon>
        <taxon>Brachyura</taxon>
        <taxon>Eubrachyura</taxon>
        <taxon>Portunoidea</taxon>
        <taxon>Portunidae</taxon>
        <taxon>Portuninae</taxon>
        <taxon>Portunus</taxon>
    </lineage>
</organism>
<gene>
    <name evidence="1" type="ORF">E2C01_005225</name>
</gene>
<name>A0A5B7CRY9_PORTR</name>
<evidence type="ECO:0000313" key="1">
    <source>
        <dbReference type="EMBL" id="MPC12527.1"/>
    </source>
</evidence>
<dbReference type="AlphaFoldDB" id="A0A5B7CRY9"/>
<dbReference type="EMBL" id="VSRR010000220">
    <property type="protein sequence ID" value="MPC12527.1"/>
    <property type="molecule type" value="Genomic_DNA"/>
</dbReference>
<comment type="caution">
    <text evidence="1">The sequence shown here is derived from an EMBL/GenBank/DDBJ whole genome shotgun (WGS) entry which is preliminary data.</text>
</comment>
<accession>A0A5B7CRY9</accession>
<dbReference type="Proteomes" id="UP000324222">
    <property type="component" value="Unassembled WGS sequence"/>
</dbReference>
<proteinExistence type="predicted"/>
<evidence type="ECO:0000313" key="2">
    <source>
        <dbReference type="Proteomes" id="UP000324222"/>
    </source>
</evidence>
<sequence length="87" mass="9521">MYGGHVPGCQEHRVVAVHGRGQVHVVSRVCVAHQQPCSLTFTPARTMVAQVVVRIRAFVSLFELSTISTIGLNSHRLANTSFWGHDA</sequence>